<comment type="similarity">
    <text evidence="2 5">Belongs to the RRS1 family.</text>
</comment>
<dbReference type="EMBL" id="JH001041">
    <property type="protein sequence ID" value="EGV94421.1"/>
    <property type="molecule type" value="Genomic_DNA"/>
</dbReference>
<evidence type="ECO:0000256" key="1">
    <source>
        <dbReference type="ARBA" id="ARBA00004123"/>
    </source>
</evidence>
<dbReference type="GO" id="GO:0042254">
    <property type="term" value="P:ribosome biogenesis"/>
    <property type="evidence" value="ECO:0007669"/>
    <property type="project" value="UniProtKB-KW"/>
</dbReference>
<evidence type="ECO:0000313" key="7">
    <source>
        <dbReference type="EMBL" id="EGV94421.1"/>
    </source>
</evidence>
<sequence length="193" mass="20805">MEGPNVDELLAKAGPLAQAELRTLARDNTQLLISQLLASVRAPKGHQAQEDQPILRGQWRRRWVTSAPDDTKEWLIQVPGGTHPMEDQFAKQIQAKKEHVAKNELNRLQNLARASTQGPDAQLSQAAPSGTPEEGGAGPRHAGSQGLHRFGGALPGEPAPGESAPGHRQEEDISAPLGTFQLALFLSCSYFES</sequence>
<dbReference type="FunCoup" id="G3I123">
    <property type="interactions" value="2047"/>
</dbReference>
<feature type="compositionally biased region" description="Polar residues" evidence="6">
    <location>
        <begin position="114"/>
        <end position="128"/>
    </location>
</feature>
<keyword evidence="3 5" id="KW-0690">Ribosome biogenesis</keyword>
<protein>
    <recommendedName>
        <fullName evidence="5">Ribosome biogenesis regulatory protein</fullName>
    </recommendedName>
</protein>
<organism evidence="7 8">
    <name type="scientific">Cricetulus griseus</name>
    <name type="common">Chinese hamster</name>
    <name type="synonym">Cricetulus barabensis griseus</name>
    <dbReference type="NCBI Taxonomy" id="10029"/>
    <lineage>
        <taxon>Eukaryota</taxon>
        <taxon>Metazoa</taxon>
        <taxon>Chordata</taxon>
        <taxon>Craniata</taxon>
        <taxon>Vertebrata</taxon>
        <taxon>Euteleostomi</taxon>
        <taxon>Mammalia</taxon>
        <taxon>Eutheria</taxon>
        <taxon>Euarchontoglires</taxon>
        <taxon>Glires</taxon>
        <taxon>Rodentia</taxon>
        <taxon>Myomorpha</taxon>
        <taxon>Muroidea</taxon>
        <taxon>Cricetidae</taxon>
        <taxon>Cricetinae</taxon>
        <taxon>Cricetulus</taxon>
    </lineage>
</organism>
<dbReference type="AlphaFoldDB" id="G3I123"/>
<proteinExistence type="inferred from homology"/>
<evidence type="ECO:0000256" key="5">
    <source>
        <dbReference type="RuleBase" id="RU364132"/>
    </source>
</evidence>
<dbReference type="GO" id="GO:0005634">
    <property type="term" value="C:nucleus"/>
    <property type="evidence" value="ECO:0007669"/>
    <property type="project" value="UniProtKB-SubCell"/>
</dbReference>
<name>G3I123_CRIGR</name>
<feature type="compositionally biased region" description="Low complexity" evidence="6">
    <location>
        <begin position="151"/>
        <end position="164"/>
    </location>
</feature>
<comment type="subcellular location">
    <subcellularLocation>
        <location evidence="1 5">Nucleus</location>
    </subcellularLocation>
</comment>
<comment type="function">
    <text evidence="5">Involved in ribosomal large subunit assembly.</text>
</comment>
<gene>
    <name evidence="7" type="ORF">I79_017066</name>
</gene>
<feature type="region of interest" description="Disordered" evidence="6">
    <location>
        <begin position="114"/>
        <end position="174"/>
    </location>
</feature>
<evidence type="ECO:0000256" key="4">
    <source>
        <dbReference type="ARBA" id="ARBA00023242"/>
    </source>
</evidence>
<keyword evidence="4 5" id="KW-0539">Nucleus</keyword>
<dbReference type="Proteomes" id="UP000001075">
    <property type="component" value="Unassembled WGS sequence"/>
</dbReference>
<dbReference type="Pfam" id="PF04939">
    <property type="entry name" value="RRS1"/>
    <property type="match status" value="1"/>
</dbReference>
<dbReference type="InParanoid" id="G3I123"/>
<evidence type="ECO:0000256" key="6">
    <source>
        <dbReference type="SAM" id="MobiDB-lite"/>
    </source>
</evidence>
<reference evidence="8" key="1">
    <citation type="journal article" date="2011" name="Nat. Biotechnol.">
        <title>The genomic sequence of the Chinese hamster ovary (CHO)-K1 cell line.</title>
        <authorList>
            <person name="Xu X."/>
            <person name="Nagarajan H."/>
            <person name="Lewis N.E."/>
            <person name="Pan S."/>
            <person name="Cai Z."/>
            <person name="Liu X."/>
            <person name="Chen W."/>
            <person name="Xie M."/>
            <person name="Wang W."/>
            <person name="Hammond S."/>
            <person name="Andersen M.R."/>
            <person name="Neff N."/>
            <person name="Passarelli B."/>
            <person name="Koh W."/>
            <person name="Fan H.C."/>
            <person name="Wang J."/>
            <person name="Gui Y."/>
            <person name="Lee K.H."/>
            <person name="Betenbaugh M.J."/>
            <person name="Quake S.R."/>
            <person name="Famili I."/>
            <person name="Palsson B.O."/>
            <person name="Wang J."/>
        </authorList>
    </citation>
    <scope>NUCLEOTIDE SEQUENCE [LARGE SCALE GENOMIC DNA]</scope>
    <source>
        <strain evidence="8">CHO K1 cell line</strain>
    </source>
</reference>
<evidence type="ECO:0000256" key="3">
    <source>
        <dbReference type="ARBA" id="ARBA00022517"/>
    </source>
</evidence>
<evidence type="ECO:0000313" key="8">
    <source>
        <dbReference type="Proteomes" id="UP000001075"/>
    </source>
</evidence>
<evidence type="ECO:0000256" key="2">
    <source>
        <dbReference type="ARBA" id="ARBA00010077"/>
    </source>
</evidence>
<dbReference type="STRING" id="10029.G3I123"/>
<dbReference type="InterPro" id="IPR007023">
    <property type="entry name" value="Ribosom_reg"/>
</dbReference>
<accession>G3I123</accession>